<protein>
    <submittedName>
        <fullName evidence="1">Uncharacterized protein</fullName>
    </submittedName>
</protein>
<proteinExistence type="predicted"/>
<dbReference type="EMBL" id="FNCH01000009">
    <property type="protein sequence ID" value="SDG67708.1"/>
    <property type="molecule type" value="Genomic_DNA"/>
</dbReference>
<dbReference type="OrthoDB" id="1272765at2"/>
<name>A0A1G7W6Z9_9SPHI</name>
<accession>A0A1G7W6Z9</accession>
<organism evidence="1 2">
    <name type="scientific">Pedobacter terrae</name>
    <dbReference type="NCBI Taxonomy" id="405671"/>
    <lineage>
        <taxon>Bacteria</taxon>
        <taxon>Pseudomonadati</taxon>
        <taxon>Bacteroidota</taxon>
        <taxon>Sphingobacteriia</taxon>
        <taxon>Sphingobacteriales</taxon>
        <taxon>Sphingobacteriaceae</taxon>
        <taxon>Pedobacter</taxon>
    </lineage>
</organism>
<dbReference type="Proteomes" id="UP000199643">
    <property type="component" value="Unassembled WGS sequence"/>
</dbReference>
<reference evidence="2" key="1">
    <citation type="submission" date="2016-10" db="EMBL/GenBank/DDBJ databases">
        <authorList>
            <person name="Varghese N."/>
            <person name="Submissions S."/>
        </authorList>
    </citation>
    <scope>NUCLEOTIDE SEQUENCE [LARGE SCALE GENOMIC DNA]</scope>
    <source>
        <strain evidence="2">DSM 17933</strain>
    </source>
</reference>
<gene>
    <name evidence="1" type="ORF">SAMN05421827_109126</name>
</gene>
<sequence>MNAQKISYPPGRLNPAGVKKAFYAFVEDILSFPVLDDPETATTLASLVEIDTAIVMKPGKQFFEYYGTLEEGELKCTIVGPNDGKGFENSYEFSYPGNDPIALGHLAATANRQIVWIVTEKNNVNRVVGSLEDPALLISADYTSGKKVADGRKTVITVKASAGTPAPIYTVPLASLLAPAA</sequence>
<dbReference type="RefSeq" id="WP_090500547.1">
    <property type="nucleotide sequence ID" value="NZ_FNCH01000009.1"/>
</dbReference>
<keyword evidence="2" id="KW-1185">Reference proteome</keyword>
<dbReference type="STRING" id="405671.SAMN05421827_109126"/>
<evidence type="ECO:0000313" key="2">
    <source>
        <dbReference type="Proteomes" id="UP000199643"/>
    </source>
</evidence>
<evidence type="ECO:0000313" key="1">
    <source>
        <dbReference type="EMBL" id="SDG67708.1"/>
    </source>
</evidence>
<dbReference type="AlphaFoldDB" id="A0A1G7W6Z9"/>